<keyword evidence="1" id="KW-0732">Signal</keyword>
<feature type="signal peptide" evidence="1">
    <location>
        <begin position="1"/>
        <end position="20"/>
    </location>
</feature>
<evidence type="ECO:0000313" key="2">
    <source>
        <dbReference type="EMBL" id="GET00581.1"/>
    </source>
</evidence>
<evidence type="ECO:0000313" key="3">
    <source>
        <dbReference type="Proteomes" id="UP000615446"/>
    </source>
</evidence>
<proteinExistence type="predicted"/>
<feature type="chain" id="PRO_5034338360" evidence="1">
    <location>
        <begin position="21"/>
        <end position="69"/>
    </location>
</feature>
<dbReference type="Proteomes" id="UP000615446">
    <property type="component" value="Unassembled WGS sequence"/>
</dbReference>
<organism evidence="2 3">
    <name type="scientific">Rhizophagus clarus</name>
    <dbReference type="NCBI Taxonomy" id="94130"/>
    <lineage>
        <taxon>Eukaryota</taxon>
        <taxon>Fungi</taxon>
        <taxon>Fungi incertae sedis</taxon>
        <taxon>Mucoromycota</taxon>
        <taxon>Glomeromycotina</taxon>
        <taxon>Glomeromycetes</taxon>
        <taxon>Glomerales</taxon>
        <taxon>Glomeraceae</taxon>
        <taxon>Rhizophagus</taxon>
    </lineage>
</organism>
<evidence type="ECO:0000256" key="1">
    <source>
        <dbReference type="SAM" id="SignalP"/>
    </source>
</evidence>
<protein>
    <submittedName>
        <fullName evidence="2">Uncharacterized protein</fullName>
    </submittedName>
</protein>
<accession>A0A8H3R1M0</accession>
<gene>
    <name evidence="2" type="ORF">RCL2_002703700</name>
</gene>
<name>A0A8H3R1M0_9GLOM</name>
<dbReference type="EMBL" id="BLAL01000286">
    <property type="protein sequence ID" value="GET00581.1"/>
    <property type="molecule type" value="Genomic_DNA"/>
</dbReference>
<sequence>MGCAIFYLKMMILWIKKCICQMEKTDQEGGRSRVGKTDQEGGRRRIMRQSETLLDYKEVFSIRNIPTET</sequence>
<reference evidence="2" key="1">
    <citation type="submission" date="2019-10" db="EMBL/GenBank/DDBJ databases">
        <title>Conservation and host-specific expression of non-tandemly repeated heterogenous ribosome RNA gene in arbuscular mycorrhizal fungi.</title>
        <authorList>
            <person name="Maeda T."/>
            <person name="Kobayashi Y."/>
            <person name="Nakagawa T."/>
            <person name="Ezawa T."/>
            <person name="Yamaguchi K."/>
            <person name="Bino T."/>
            <person name="Nishimoto Y."/>
            <person name="Shigenobu S."/>
            <person name="Kawaguchi M."/>
        </authorList>
    </citation>
    <scope>NUCLEOTIDE SEQUENCE</scope>
    <source>
        <strain evidence="2">HR1</strain>
    </source>
</reference>
<comment type="caution">
    <text evidence="2">The sequence shown here is derived from an EMBL/GenBank/DDBJ whole genome shotgun (WGS) entry which is preliminary data.</text>
</comment>
<dbReference type="AlphaFoldDB" id="A0A8H3R1M0"/>